<evidence type="ECO:0000256" key="4">
    <source>
        <dbReference type="ARBA" id="ARBA00022676"/>
    </source>
</evidence>
<dbReference type="GO" id="GO:0000287">
    <property type="term" value="F:magnesium ion binding"/>
    <property type="evidence" value="ECO:0007669"/>
    <property type="project" value="UniProtKB-UniRule"/>
</dbReference>
<keyword evidence="7 8" id="KW-0057">Aromatic amino acid biosynthesis</keyword>
<dbReference type="Pfam" id="PF00591">
    <property type="entry name" value="Glycos_transf_3"/>
    <property type="match status" value="1"/>
</dbReference>
<feature type="domain" description="Glycosyl transferase family 3" evidence="9">
    <location>
        <begin position="73"/>
        <end position="322"/>
    </location>
</feature>
<feature type="binding site" evidence="8">
    <location>
        <position position="119"/>
    </location>
    <ligand>
        <name>5-phospho-alpha-D-ribose 1-diphosphate</name>
        <dbReference type="ChEBI" id="CHEBI:58017"/>
    </ligand>
</feature>
<dbReference type="Pfam" id="PF02885">
    <property type="entry name" value="Glycos_trans_3N"/>
    <property type="match status" value="1"/>
</dbReference>
<evidence type="ECO:0000256" key="3">
    <source>
        <dbReference type="ARBA" id="ARBA00022605"/>
    </source>
</evidence>
<dbReference type="GO" id="GO:0004048">
    <property type="term" value="F:anthranilate phosphoribosyltransferase activity"/>
    <property type="evidence" value="ECO:0007669"/>
    <property type="project" value="UniProtKB-UniRule"/>
</dbReference>
<gene>
    <name evidence="8 11" type="primary">trpD</name>
    <name evidence="11" type="ORF">MBBWO_12260</name>
</gene>
<feature type="binding site" evidence="8">
    <location>
        <position position="87"/>
    </location>
    <ligand>
        <name>5-phospho-alpha-D-ribose 1-diphosphate</name>
        <dbReference type="ChEBI" id="CHEBI:58017"/>
    </ligand>
</feature>
<keyword evidence="5 8" id="KW-0808">Transferase</keyword>
<feature type="domain" description="Glycosyl transferase family 3 N-terminal" evidence="10">
    <location>
        <begin position="4"/>
        <end position="65"/>
    </location>
</feature>
<keyword evidence="6 8" id="KW-0822">Tryptophan biosynthesis</keyword>
<dbReference type="UniPathway" id="UPA00035">
    <property type="reaction ID" value="UER00041"/>
</dbReference>
<name>A0A2U1S8L8_9EURY</name>
<keyword evidence="4 8" id="KW-0328">Glycosyltransferase</keyword>
<dbReference type="AlphaFoldDB" id="A0A2U1S8L8"/>
<comment type="function">
    <text evidence="8">Catalyzes the transfer of the phosphoribosyl group of 5-phosphorylribose-1-pyrophosphate (PRPP) to anthranilate to yield N-(5'-phosphoribosyl)-anthranilate (PRA).</text>
</comment>
<dbReference type="FunFam" id="3.40.1030.10:FF:000002">
    <property type="entry name" value="Anthranilate phosphoribosyltransferase"/>
    <property type="match status" value="1"/>
</dbReference>
<dbReference type="InterPro" id="IPR035902">
    <property type="entry name" value="Nuc_phospho_transferase"/>
</dbReference>
<keyword evidence="8" id="KW-0460">Magnesium</keyword>
<feature type="binding site" evidence="8">
    <location>
        <begin position="107"/>
        <end position="115"/>
    </location>
    <ligand>
        <name>5-phospho-alpha-D-ribose 1-diphosphate</name>
        <dbReference type="ChEBI" id="CHEBI:58017"/>
    </ligand>
</feature>
<comment type="caution">
    <text evidence="11">The sequence shown here is derived from an EMBL/GenBank/DDBJ whole genome shotgun (WGS) entry which is preliminary data.</text>
</comment>
<feature type="binding site" evidence="8">
    <location>
        <position position="91"/>
    </location>
    <ligand>
        <name>Mg(2+)</name>
        <dbReference type="ChEBI" id="CHEBI:18420"/>
        <label>1</label>
    </ligand>
</feature>
<feature type="binding site" evidence="8">
    <location>
        <begin position="82"/>
        <end position="83"/>
    </location>
    <ligand>
        <name>5-phospho-alpha-D-ribose 1-diphosphate</name>
        <dbReference type="ChEBI" id="CHEBI:58017"/>
    </ligand>
</feature>
<comment type="subunit">
    <text evidence="8">Homodimer.</text>
</comment>
<dbReference type="Proteomes" id="UP000245577">
    <property type="component" value="Unassembled WGS sequence"/>
</dbReference>
<dbReference type="NCBIfam" id="TIGR01245">
    <property type="entry name" value="trpD"/>
    <property type="match status" value="1"/>
</dbReference>
<evidence type="ECO:0000256" key="6">
    <source>
        <dbReference type="ARBA" id="ARBA00022822"/>
    </source>
</evidence>
<evidence type="ECO:0000313" key="11">
    <source>
        <dbReference type="EMBL" id="PWB86371.1"/>
    </source>
</evidence>
<organism evidence="11 12">
    <name type="scientific">Methanobrevibacter woesei</name>
    <dbReference type="NCBI Taxonomy" id="190976"/>
    <lineage>
        <taxon>Archaea</taxon>
        <taxon>Methanobacteriati</taxon>
        <taxon>Methanobacteriota</taxon>
        <taxon>Methanomada group</taxon>
        <taxon>Methanobacteria</taxon>
        <taxon>Methanobacteriales</taxon>
        <taxon>Methanobacteriaceae</taxon>
        <taxon>Methanobrevibacter</taxon>
    </lineage>
</organism>
<feature type="binding site" evidence="8">
    <location>
        <position position="110"/>
    </location>
    <ligand>
        <name>anthranilate</name>
        <dbReference type="ChEBI" id="CHEBI:16567"/>
        <label>1</label>
    </ligand>
</feature>
<dbReference type="RefSeq" id="WP_116669995.1">
    <property type="nucleotide sequence ID" value="NZ_CAWVJM010000001.1"/>
</dbReference>
<feature type="binding site" evidence="8">
    <location>
        <position position="225"/>
    </location>
    <ligand>
        <name>Mg(2+)</name>
        <dbReference type="ChEBI" id="CHEBI:18420"/>
        <label>2</label>
    </ligand>
</feature>
<dbReference type="InterPro" id="IPR000312">
    <property type="entry name" value="Glycosyl_Trfase_fam3"/>
</dbReference>
<evidence type="ECO:0000256" key="5">
    <source>
        <dbReference type="ARBA" id="ARBA00022679"/>
    </source>
</evidence>
<dbReference type="InterPro" id="IPR017459">
    <property type="entry name" value="Glycosyl_Trfase_fam3_N_dom"/>
</dbReference>
<reference evidence="11 12" key="1">
    <citation type="submission" date="2017-03" db="EMBL/GenBank/DDBJ databases">
        <title>Genome sequence of Methanobrevibacter wosei.</title>
        <authorList>
            <person name="Poehlein A."/>
            <person name="Seedorf H."/>
            <person name="Daniel R."/>
        </authorList>
    </citation>
    <scope>NUCLEOTIDE SEQUENCE [LARGE SCALE GENOMIC DNA]</scope>
    <source>
        <strain evidence="11 12">DSM 11979</strain>
    </source>
</reference>
<keyword evidence="12" id="KW-1185">Reference proteome</keyword>
<dbReference type="InterPro" id="IPR005940">
    <property type="entry name" value="Anthranilate_Pribosyl_Tfrase"/>
</dbReference>
<evidence type="ECO:0000313" key="12">
    <source>
        <dbReference type="Proteomes" id="UP000245577"/>
    </source>
</evidence>
<comment type="cofactor">
    <cofactor evidence="8">
        <name>Mg(2+)</name>
        <dbReference type="ChEBI" id="CHEBI:18420"/>
    </cofactor>
    <text evidence="8">Binds 2 magnesium ions per monomer.</text>
</comment>
<comment type="similarity">
    <text evidence="8">Belongs to the anthranilate phosphoribosyltransferase family.</text>
</comment>
<dbReference type="Gene3D" id="3.40.1030.10">
    <property type="entry name" value="Nucleoside phosphorylase/phosphoribosyltransferase catalytic domain"/>
    <property type="match status" value="1"/>
</dbReference>
<dbReference type="Gene3D" id="1.20.970.10">
    <property type="entry name" value="Transferase, Pyrimidine Nucleoside Phosphorylase, Chain C"/>
    <property type="match status" value="1"/>
</dbReference>
<comment type="pathway">
    <text evidence="1 8">Amino-acid biosynthesis; L-tryptophan biosynthesis; L-tryptophan from chorismate: step 2/5.</text>
</comment>
<dbReference type="PANTHER" id="PTHR43285:SF2">
    <property type="entry name" value="ANTHRANILATE PHOSPHORIBOSYLTRANSFERASE"/>
    <property type="match status" value="1"/>
</dbReference>
<dbReference type="InterPro" id="IPR036320">
    <property type="entry name" value="Glycosyl_Trfase_fam3_N_dom_sf"/>
</dbReference>
<dbReference type="OrthoDB" id="8214at2157"/>
<dbReference type="HAMAP" id="MF_00211">
    <property type="entry name" value="TrpD"/>
    <property type="match status" value="1"/>
</dbReference>
<evidence type="ECO:0000256" key="7">
    <source>
        <dbReference type="ARBA" id="ARBA00023141"/>
    </source>
</evidence>
<keyword evidence="3 8" id="KW-0028">Amino-acid biosynthesis</keyword>
<sequence length="335" mass="35986">MIKDSILKLSKGNDLTYSEAYDTMDEIMSGFTTEVQMSAYLTALSIKGASIDEITASAEAMRTHCIRLLNDEEVLEIVGTGGDGSNSFNISTTSSLVISAAGVPVAKHGNRAASSKCGAADVLEALGVDINIKPEKSLEVLKKINLCFLFAQNYHIAMKYVASVRRQLSIPTIFNILGPLTNPAGATMQVLGVYDESYVKPLAKVLQNLGVKSAMVVYGQDKLDEISVSANTTVCEIKDGKLFDYELVPEDFGIKRCKKEDLVGGDSKVNAQITLDILNGEKGPCRDAVVFNSAAGLYVAGKVSSLEEGVELACEIIDSGKAKEQLDNFIKYTNL</sequence>
<evidence type="ECO:0000256" key="1">
    <source>
        <dbReference type="ARBA" id="ARBA00004907"/>
    </source>
</evidence>
<keyword evidence="8" id="KW-0479">Metal-binding</keyword>
<feature type="binding site" evidence="8">
    <location>
        <position position="79"/>
    </location>
    <ligand>
        <name>anthranilate</name>
        <dbReference type="ChEBI" id="CHEBI:16567"/>
        <label>1</label>
    </ligand>
</feature>
<evidence type="ECO:0000256" key="8">
    <source>
        <dbReference type="HAMAP-Rule" id="MF_00211"/>
    </source>
</evidence>
<dbReference type="SUPFAM" id="SSF47648">
    <property type="entry name" value="Nucleoside phosphorylase/phosphoribosyltransferase N-terminal domain"/>
    <property type="match status" value="1"/>
</dbReference>
<feature type="binding site" evidence="8">
    <location>
        <position position="79"/>
    </location>
    <ligand>
        <name>5-phospho-alpha-D-ribose 1-diphosphate</name>
        <dbReference type="ChEBI" id="CHEBI:58017"/>
    </ligand>
</feature>
<protein>
    <recommendedName>
        <fullName evidence="2 8">Anthranilate phosphoribosyltransferase</fullName>
        <ecNumber evidence="2 8">2.4.2.18</ecNumber>
    </recommendedName>
</protein>
<proteinExistence type="inferred from homology"/>
<dbReference type="PANTHER" id="PTHR43285">
    <property type="entry name" value="ANTHRANILATE PHOSPHORIBOSYLTRANSFERASE"/>
    <property type="match status" value="1"/>
</dbReference>
<dbReference type="EMBL" id="MZGU01000004">
    <property type="protein sequence ID" value="PWB86371.1"/>
    <property type="molecule type" value="Genomic_DNA"/>
</dbReference>
<feature type="binding site" evidence="8">
    <location>
        <begin position="89"/>
        <end position="92"/>
    </location>
    <ligand>
        <name>5-phospho-alpha-D-ribose 1-diphosphate</name>
        <dbReference type="ChEBI" id="CHEBI:58017"/>
    </ligand>
</feature>
<evidence type="ECO:0000256" key="2">
    <source>
        <dbReference type="ARBA" id="ARBA00011948"/>
    </source>
</evidence>
<comment type="caution">
    <text evidence="8">Lacks conserved residue(s) required for the propagation of feature annotation.</text>
</comment>
<feature type="binding site" evidence="8">
    <location>
        <position position="165"/>
    </location>
    <ligand>
        <name>anthranilate</name>
        <dbReference type="ChEBI" id="CHEBI:16567"/>
        <label>2</label>
    </ligand>
</feature>
<accession>A0A2U1S8L8</accession>
<dbReference type="EC" id="2.4.2.18" evidence="2 8"/>
<dbReference type="GO" id="GO:0005829">
    <property type="term" value="C:cytosol"/>
    <property type="evidence" value="ECO:0007669"/>
    <property type="project" value="TreeGrafter"/>
</dbReference>
<dbReference type="SUPFAM" id="SSF52418">
    <property type="entry name" value="Nucleoside phosphorylase/phosphoribosyltransferase catalytic domain"/>
    <property type="match status" value="1"/>
</dbReference>
<feature type="binding site" evidence="8">
    <location>
        <position position="225"/>
    </location>
    <ligand>
        <name>Mg(2+)</name>
        <dbReference type="ChEBI" id="CHEBI:18420"/>
        <label>1</label>
    </ligand>
</feature>
<feature type="binding site" evidence="8">
    <location>
        <position position="224"/>
    </location>
    <ligand>
        <name>Mg(2+)</name>
        <dbReference type="ChEBI" id="CHEBI:18420"/>
        <label>2</label>
    </ligand>
</feature>
<dbReference type="GO" id="GO:0000162">
    <property type="term" value="P:L-tryptophan biosynthetic process"/>
    <property type="evidence" value="ECO:0007669"/>
    <property type="project" value="UniProtKB-UniRule"/>
</dbReference>
<evidence type="ECO:0000259" key="10">
    <source>
        <dbReference type="Pfam" id="PF02885"/>
    </source>
</evidence>
<evidence type="ECO:0000259" key="9">
    <source>
        <dbReference type="Pfam" id="PF00591"/>
    </source>
</evidence>
<comment type="catalytic activity">
    <reaction evidence="8">
        <text>N-(5-phospho-beta-D-ribosyl)anthranilate + diphosphate = 5-phospho-alpha-D-ribose 1-diphosphate + anthranilate</text>
        <dbReference type="Rhea" id="RHEA:11768"/>
        <dbReference type="ChEBI" id="CHEBI:16567"/>
        <dbReference type="ChEBI" id="CHEBI:18277"/>
        <dbReference type="ChEBI" id="CHEBI:33019"/>
        <dbReference type="ChEBI" id="CHEBI:58017"/>
        <dbReference type="EC" id="2.4.2.18"/>
    </reaction>
</comment>